<evidence type="ECO:0000256" key="4">
    <source>
        <dbReference type="ARBA" id="ARBA00022475"/>
    </source>
</evidence>
<evidence type="ECO:0000313" key="10">
    <source>
        <dbReference type="EMBL" id="PAD77036.1"/>
    </source>
</evidence>
<dbReference type="SUPFAM" id="SSF81345">
    <property type="entry name" value="ABC transporter involved in vitamin B12 uptake, BtuC"/>
    <property type="match status" value="1"/>
</dbReference>
<evidence type="ECO:0000256" key="8">
    <source>
        <dbReference type="SAM" id="Phobius"/>
    </source>
</evidence>
<feature type="transmembrane region" description="Helical" evidence="8">
    <location>
        <begin position="154"/>
        <end position="175"/>
    </location>
</feature>
<evidence type="ECO:0000256" key="3">
    <source>
        <dbReference type="ARBA" id="ARBA00022448"/>
    </source>
</evidence>
<evidence type="ECO:0000256" key="5">
    <source>
        <dbReference type="ARBA" id="ARBA00022692"/>
    </source>
</evidence>
<evidence type="ECO:0000256" key="2">
    <source>
        <dbReference type="ARBA" id="ARBA00007935"/>
    </source>
</evidence>
<dbReference type="PANTHER" id="PTHR30472">
    <property type="entry name" value="FERRIC ENTEROBACTIN TRANSPORT SYSTEM PERMEASE PROTEIN"/>
    <property type="match status" value="1"/>
</dbReference>
<feature type="transmembrane region" description="Helical" evidence="8">
    <location>
        <begin position="123"/>
        <end position="142"/>
    </location>
</feature>
<feature type="transmembrane region" description="Helical" evidence="8">
    <location>
        <begin position="96"/>
        <end position="117"/>
    </location>
</feature>
<dbReference type="AlphaFoldDB" id="A0A268EV85"/>
<dbReference type="InterPro" id="IPR000522">
    <property type="entry name" value="ABC_transptr_permease_BtuC"/>
</dbReference>
<keyword evidence="6 8" id="KW-1133">Transmembrane helix</keyword>
<organism evidence="10 11">
    <name type="scientific">Paenibacillus campinasensis</name>
    <dbReference type="NCBI Taxonomy" id="66347"/>
    <lineage>
        <taxon>Bacteria</taxon>
        <taxon>Bacillati</taxon>
        <taxon>Bacillota</taxon>
        <taxon>Bacilli</taxon>
        <taxon>Bacillales</taxon>
        <taxon>Paenibacillaceae</taxon>
        <taxon>Paenibacillus</taxon>
    </lineage>
</organism>
<comment type="similarity">
    <text evidence="2">Belongs to the binding-protein-dependent transport system permease family. FecCD subfamily.</text>
</comment>
<keyword evidence="7 8" id="KW-0472">Membrane</keyword>
<evidence type="ECO:0000256" key="6">
    <source>
        <dbReference type="ARBA" id="ARBA00022989"/>
    </source>
</evidence>
<reference evidence="10 11" key="1">
    <citation type="submission" date="2017-07" db="EMBL/GenBank/DDBJ databases">
        <title>Isolation and whole genome analysis of endospore-forming bacteria from heroin.</title>
        <authorList>
            <person name="Kalinowski J."/>
            <person name="Ahrens B."/>
            <person name="Al-Dilaimi A."/>
            <person name="Winkler A."/>
            <person name="Wibberg D."/>
            <person name="Schleenbecker U."/>
            <person name="Ruckert C."/>
            <person name="Wolfel R."/>
            <person name="Grass G."/>
        </authorList>
    </citation>
    <scope>NUCLEOTIDE SEQUENCE [LARGE SCALE GENOMIC DNA]</scope>
    <source>
        <strain evidence="10 11">7537-G1</strain>
    </source>
</reference>
<dbReference type="PANTHER" id="PTHR30472:SF1">
    <property type="entry name" value="FE(3+) DICITRATE TRANSPORT SYSTEM PERMEASE PROTEIN FECC-RELATED"/>
    <property type="match status" value="1"/>
</dbReference>
<gene>
    <name evidence="10" type="ORF">CHH67_11000</name>
</gene>
<dbReference type="GO" id="GO:0022857">
    <property type="term" value="F:transmembrane transporter activity"/>
    <property type="evidence" value="ECO:0007669"/>
    <property type="project" value="InterPro"/>
</dbReference>
<dbReference type="GO" id="GO:0033214">
    <property type="term" value="P:siderophore-iron import into cell"/>
    <property type="evidence" value="ECO:0007669"/>
    <property type="project" value="TreeGrafter"/>
</dbReference>
<dbReference type="FunFam" id="1.10.3470.10:FF:000001">
    <property type="entry name" value="Vitamin B12 ABC transporter permease BtuC"/>
    <property type="match status" value="1"/>
</dbReference>
<evidence type="ECO:0000256" key="1">
    <source>
        <dbReference type="ARBA" id="ARBA00004651"/>
    </source>
</evidence>
<feature type="transmembrane region" description="Helical" evidence="8">
    <location>
        <begin position="242"/>
        <end position="264"/>
    </location>
</feature>
<feature type="transmembrane region" description="Helical" evidence="8">
    <location>
        <begin position="202"/>
        <end position="221"/>
    </location>
</feature>
<proteinExistence type="inferred from homology"/>
<keyword evidence="3" id="KW-0813">Transport</keyword>
<feature type="chain" id="PRO_5033007822" evidence="9">
    <location>
        <begin position="28"/>
        <end position="348"/>
    </location>
</feature>
<evidence type="ECO:0000256" key="9">
    <source>
        <dbReference type="SAM" id="SignalP"/>
    </source>
</evidence>
<accession>A0A268EV85</accession>
<dbReference type="PROSITE" id="PS51257">
    <property type="entry name" value="PROKAR_LIPOPROTEIN"/>
    <property type="match status" value="1"/>
</dbReference>
<dbReference type="EMBL" id="NPBY01000032">
    <property type="protein sequence ID" value="PAD77036.1"/>
    <property type="molecule type" value="Genomic_DNA"/>
</dbReference>
<keyword evidence="4" id="KW-1003">Cell membrane</keyword>
<keyword evidence="5 8" id="KW-0812">Transmembrane</keyword>
<feature type="transmembrane region" description="Helical" evidence="8">
    <location>
        <begin position="67"/>
        <end position="84"/>
    </location>
</feature>
<protein>
    <submittedName>
        <fullName evidence="10">Iron-siderophore ABC transporter permease</fullName>
    </submittedName>
</protein>
<evidence type="ECO:0000313" key="11">
    <source>
        <dbReference type="Proteomes" id="UP000215596"/>
    </source>
</evidence>
<comment type="subcellular location">
    <subcellularLocation>
        <location evidence="1">Cell membrane</location>
        <topology evidence="1">Multi-pass membrane protein</topology>
    </subcellularLocation>
</comment>
<evidence type="ECO:0000256" key="7">
    <source>
        <dbReference type="ARBA" id="ARBA00023136"/>
    </source>
</evidence>
<feature type="signal peptide" evidence="9">
    <location>
        <begin position="1"/>
        <end position="27"/>
    </location>
</feature>
<feature type="transmembrane region" description="Helical" evidence="8">
    <location>
        <begin position="284"/>
        <end position="305"/>
    </location>
</feature>
<dbReference type="Proteomes" id="UP000215596">
    <property type="component" value="Unassembled WGS sequence"/>
</dbReference>
<dbReference type="RefSeq" id="WP_095265227.1">
    <property type="nucleotide sequence ID" value="NZ_NPBY01000032.1"/>
</dbReference>
<name>A0A268EV85_9BACL</name>
<dbReference type="GO" id="GO:0005886">
    <property type="term" value="C:plasma membrane"/>
    <property type="evidence" value="ECO:0007669"/>
    <property type="project" value="UniProtKB-SubCell"/>
</dbReference>
<feature type="transmembrane region" description="Helical" evidence="8">
    <location>
        <begin position="312"/>
        <end position="330"/>
    </location>
</feature>
<dbReference type="OrthoDB" id="9811721at2"/>
<keyword evidence="9" id="KW-0732">Signal</keyword>
<dbReference type="Pfam" id="PF01032">
    <property type="entry name" value="FecCD"/>
    <property type="match status" value="1"/>
</dbReference>
<dbReference type="CDD" id="cd06550">
    <property type="entry name" value="TM_ABC_iron-siderophores_like"/>
    <property type="match status" value="1"/>
</dbReference>
<sequence length="348" mass="35552">MRPLLQHNASKLLGLAAALLLLAAACAASIALGTTSIRLTTTVEALVAYNPANTEHVIIVTTRVPRAVFALTVGSSLAMAGAMMQALTRNPLASPGLFGINSGAVLAVVLALLLLPLTSLSQLVWAAFVGAAGAALLVYGLASLGGGNLTPIRLVLAGSALSALFSALTQGVLVLDESGLQNVLFWLAGSVAGKELGTLYQVLPYMVIGGGAALLLGYPLTILSSGEEMAKGLGQRIGLVKAIAAAAVVMLAGSAVAAAGAIGFVGLVMPHFARYLAGTDYRWVIPYSAVLGAILLLGADIVARFPVQPGELPLGVVTGLIGVPFFIYIARSDFNRRRAQDETNRSVS</sequence>
<comment type="caution">
    <text evidence="10">The sequence shown here is derived from an EMBL/GenBank/DDBJ whole genome shotgun (WGS) entry which is preliminary data.</text>
</comment>
<dbReference type="Gene3D" id="1.10.3470.10">
    <property type="entry name" value="ABC transporter involved in vitamin B12 uptake, BtuC"/>
    <property type="match status" value="1"/>
</dbReference>
<dbReference type="InterPro" id="IPR037294">
    <property type="entry name" value="ABC_BtuC-like"/>
</dbReference>